<keyword evidence="4 6" id="KW-0472">Membrane</keyword>
<accession>A0A5A8DE65</accession>
<feature type="region of interest" description="Disordered" evidence="5">
    <location>
        <begin position="385"/>
        <end position="456"/>
    </location>
</feature>
<feature type="transmembrane region" description="Helical" evidence="6">
    <location>
        <begin position="1476"/>
        <end position="1498"/>
    </location>
</feature>
<dbReference type="Proteomes" id="UP000324907">
    <property type="component" value="Unassembled WGS sequence"/>
</dbReference>
<feature type="compositionally biased region" description="Polar residues" evidence="5">
    <location>
        <begin position="446"/>
        <end position="456"/>
    </location>
</feature>
<feature type="transmembrane region" description="Helical" evidence="6">
    <location>
        <begin position="797"/>
        <end position="819"/>
    </location>
</feature>
<evidence type="ECO:0000313" key="9">
    <source>
        <dbReference type="Proteomes" id="UP000324907"/>
    </source>
</evidence>
<dbReference type="GO" id="GO:0001518">
    <property type="term" value="C:voltage-gated sodium channel complex"/>
    <property type="evidence" value="ECO:0007669"/>
    <property type="project" value="TreeGrafter"/>
</dbReference>
<feature type="transmembrane region" description="Helical" evidence="6">
    <location>
        <begin position="1396"/>
        <end position="1419"/>
    </location>
</feature>
<feature type="transmembrane region" description="Helical" evidence="6">
    <location>
        <begin position="28"/>
        <end position="47"/>
    </location>
</feature>
<feature type="transmembrane region" description="Helical" evidence="6">
    <location>
        <begin position="276"/>
        <end position="295"/>
    </location>
</feature>
<evidence type="ECO:0000256" key="2">
    <source>
        <dbReference type="ARBA" id="ARBA00022692"/>
    </source>
</evidence>
<feature type="transmembrane region" description="Helical" evidence="6">
    <location>
        <begin position="620"/>
        <end position="640"/>
    </location>
</feature>
<dbReference type="Gene3D" id="1.20.120.350">
    <property type="entry name" value="Voltage-gated potassium channels. Chain C"/>
    <property type="match status" value="4"/>
</dbReference>
<feature type="transmembrane region" description="Helical" evidence="6">
    <location>
        <begin position="147"/>
        <end position="173"/>
    </location>
</feature>
<gene>
    <name evidence="8" type="ORF">FNF28_04522</name>
</gene>
<dbReference type="GO" id="GO:0005248">
    <property type="term" value="F:voltage-gated sodium channel activity"/>
    <property type="evidence" value="ECO:0007669"/>
    <property type="project" value="TreeGrafter"/>
</dbReference>
<dbReference type="InterPro" id="IPR027359">
    <property type="entry name" value="Volt_channel_dom_sf"/>
</dbReference>
<reference evidence="8 9" key="1">
    <citation type="submission" date="2019-07" db="EMBL/GenBank/DDBJ databases">
        <title>Genomes of Cafeteria roenbergensis.</title>
        <authorList>
            <person name="Fischer M.G."/>
            <person name="Hackl T."/>
            <person name="Roman M."/>
        </authorList>
    </citation>
    <scope>NUCLEOTIDE SEQUENCE [LARGE SCALE GENOMIC DNA]</scope>
    <source>
        <strain evidence="8 9">RCC970-E3</strain>
    </source>
</reference>
<feature type="compositionally biased region" description="Polar residues" evidence="5">
    <location>
        <begin position="918"/>
        <end position="934"/>
    </location>
</feature>
<keyword evidence="3 6" id="KW-1133">Transmembrane helix</keyword>
<organism evidence="8 9">
    <name type="scientific">Cafeteria roenbergensis</name>
    <name type="common">Marine flagellate</name>
    <dbReference type="NCBI Taxonomy" id="33653"/>
    <lineage>
        <taxon>Eukaryota</taxon>
        <taxon>Sar</taxon>
        <taxon>Stramenopiles</taxon>
        <taxon>Bigyra</taxon>
        <taxon>Opalozoa</taxon>
        <taxon>Bicosoecida</taxon>
        <taxon>Cafeteriaceae</taxon>
        <taxon>Cafeteria</taxon>
    </lineage>
</organism>
<dbReference type="Pfam" id="PF00520">
    <property type="entry name" value="Ion_trans"/>
    <property type="match status" value="4"/>
</dbReference>
<evidence type="ECO:0000256" key="4">
    <source>
        <dbReference type="ARBA" id="ARBA00023136"/>
    </source>
</evidence>
<evidence type="ECO:0000256" key="1">
    <source>
        <dbReference type="ARBA" id="ARBA00004141"/>
    </source>
</evidence>
<evidence type="ECO:0000256" key="6">
    <source>
        <dbReference type="SAM" id="Phobius"/>
    </source>
</evidence>
<keyword evidence="2 6" id="KW-0812">Transmembrane</keyword>
<evidence type="ECO:0000256" key="3">
    <source>
        <dbReference type="ARBA" id="ARBA00022989"/>
    </source>
</evidence>
<comment type="subcellular location">
    <subcellularLocation>
        <location evidence="1">Membrane</location>
        <topology evidence="1">Multi-pass membrane protein</topology>
    </subcellularLocation>
</comment>
<feature type="transmembrane region" description="Helical" evidence="6">
    <location>
        <begin position="1280"/>
        <end position="1305"/>
    </location>
</feature>
<evidence type="ECO:0000256" key="5">
    <source>
        <dbReference type="SAM" id="MobiDB-lite"/>
    </source>
</evidence>
<dbReference type="EMBL" id="VLTL01000074">
    <property type="protein sequence ID" value="KAA0162887.1"/>
    <property type="molecule type" value="Genomic_DNA"/>
</dbReference>
<comment type="caution">
    <text evidence="8">The sequence shown here is derived from an EMBL/GenBank/DDBJ whole genome shotgun (WGS) entry which is preliminary data.</text>
</comment>
<dbReference type="InterPro" id="IPR043203">
    <property type="entry name" value="VGCC_Ca_Na"/>
</dbReference>
<feature type="compositionally biased region" description="Polar residues" evidence="5">
    <location>
        <begin position="1035"/>
        <end position="1044"/>
    </location>
</feature>
<feature type="region of interest" description="Disordered" evidence="5">
    <location>
        <begin position="889"/>
        <end position="1020"/>
    </location>
</feature>
<dbReference type="InterPro" id="IPR005821">
    <property type="entry name" value="Ion_trans_dom"/>
</dbReference>
<feature type="region of interest" description="Disordered" evidence="5">
    <location>
        <begin position="1035"/>
        <end position="1122"/>
    </location>
</feature>
<evidence type="ECO:0000259" key="7">
    <source>
        <dbReference type="Pfam" id="PF00520"/>
    </source>
</evidence>
<feature type="transmembrane region" description="Helical" evidence="6">
    <location>
        <begin position="1185"/>
        <end position="1213"/>
    </location>
</feature>
<feature type="transmembrane region" description="Helical" evidence="6">
    <location>
        <begin position="307"/>
        <end position="331"/>
    </location>
</feature>
<protein>
    <recommendedName>
        <fullName evidence="7">Ion transport domain-containing protein</fullName>
    </recommendedName>
</protein>
<feature type="transmembrane region" description="Helical" evidence="6">
    <location>
        <begin position="1545"/>
        <end position="1566"/>
    </location>
</feature>
<dbReference type="PANTHER" id="PTHR10037:SF62">
    <property type="entry name" value="SODIUM CHANNEL PROTEIN 60E"/>
    <property type="match status" value="1"/>
</dbReference>
<dbReference type="Gene3D" id="1.10.287.70">
    <property type="match status" value="4"/>
</dbReference>
<dbReference type="SUPFAM" id="SSF81324">
    <property type="entry name" value="Voltage-gated potassium channels"/>
    <property type="match status" value="4"/>
</dbReference>
<feature type="domain" description="Ion transport" evidence="7">
    <location>
        <begin position="27"/>
        <end position="341"/>
    </location>
</feature>
<feature type="domain" description="Ion transport" evidence="7">
    <location>
        <begin position="586"/>
        <end position="827"/>
    </location>
</feature>
<name>A0A5A8DE65_CAFRO</name>
<evidence type="ECO:0000313" key="8">
    <source>
        <dbReference type="EMBL" id="KAA0162887.1"/>
    </source>
</evidence>
<sequence length="1980" mass="210074">MLAEPDSCASRVRRWRAWLLRHVVKARWFDGVVLACIVASSVVLALANPLAAPGDPLQDGLNVADLVFLSVFAAGERMIEAEEREANDGSGPGYFDVGWNWLDFAIVVSGAVEATAGSGGGSSASALRLLRALRPLRSINRLRALKVIVATLLTSFGDLAQVGVLLLFLWAVFSVAAMQLFGGALHQRCAAPGEVLSPNRNPVTGVPSLDAAASIVGFCSSPGGPPTPLPNHSDAQISSSGSTGELLQPLGQCPPGLQCGVASRDPWFGYASFDNFGLALLNVYVVTSLANWTALMYMTFDAVGPGAFAFFLLLTLLTSFFAINLVVAVILRRFEDATADTEDEAAGAESATQEEELAAAMETLRAARDATSAAVAATLAQARAGHSASVEPSPTVSGASGDGRGAFEVSTGGEASAMSGATNGWEDATAGLPVAASRGSDRRSAGQATEELSSEALTGDTSMMSAADKVAFAGTLTAALALDTGSQRLLRVPARMRAAVAAEQQKRLRVVDLAAVAQKSTSRLVKFRPTEMVLEEGGLLAHAGTRLLSAMIFIRRADRILRQRLQYLEGKPAAVLWLNRAVQSGVFASLIMLAIVANTVVLAMDRYDLTAGEDFVLESINAGLTFLFAAEMAAKLLGLGWREYAADGFNRFDALIVVVSLVELAVSGLPSRPADPSVPATIVSGGALSVLRTFRLLRVLKLARTVKSVRTLLLAILDSLPDVGWMTALLVLFLFIFSVLGVQLFAGVMGGVEDAGIAFDSFSESVLAVLQIVTGDDFPLAMSAVAEGSGSGWSIAYFLLLQSFGAYIVISLFVAVLLAKLAQQTDDSLDEEDFTSLALAWREKSLRSVPGQPPVFAPQLPAAMSLAERLRALHQERLTAVREKRRKAVTGAGGVWADSDDDEPATTAPGHGPAGSAVPSQATSSANTPGTFYTANGHRDSDAAGPTSSSHELHPSRQQLQGRGQPQALRAPPRADARGCTAPLDLLDVTDPSPRQLGSAEPPGALADKLASGDASAAPLSTRSGRAAMLGQAASNRSLLSDDTSGQRRRSASTATGEPPTPTGGAAGASPSGRSHGAGAGGAGQSFSAFPPAERRSDAPRMSVGTADPAATSGHVIDPRTWGPGVDPPTDLALGCLSPASCARQRAYRLAHSPWVEAVVLCLILLSCVCLALDSPELDPSSQLAVALQWLNVVFAVLFALEAAMKVVALGLWTGPAPNSRLGLPQGYLRNAWNLIDAVAVVFSIAALALPSVGALRVLRAVRPVRVVVRSPEIRIVLRALLAALPSIANVTALTLLLWTIFAILGVSLFKGTLSSCTDPSVETKAACNGTFTGEDGSVVAREWGPTAADFDSYPGAMLTLFQASTLSAWAEMARVMMAARGVDLAPSGNGSPFSLVYMASFVVVGSWLCLQLFTGVVIDRFSQLRRELDGSAFQTEKQRRWANTRKLLRAVNLEVRNDPPAGCLRRAAFNVVEHAWFEPAVLGVILANTLAMTLQYYGQSPAWAAALETADWVFLGIFTAEACLKLLGLGPAVYFKDRWNAFDAAVLVVSYASLAFPSGTGAPVLRVFRLGRVLRLVRRARTLHNLFQTLVMALPALYNVGGLLAVLFFVFSVVSMGVCGDAAFEDPDGEGISRFAHFRNIGMSLMTLYRVSTNDAWEGIMRSCRAAAPTPAGESLVTLFFVVFMVTVSMSMLQLLIAVVIETFTERQEADAQEETLERVRLWTSTWNREYDPTAERWVPASLFASLQCDAPAPFGFATTALSRASVQRLLLRVRVEVVKRPHGTVAKAAARFMARRYGAVKAGNGQRRKHDRKPGLGSSGTAVLPHGLAAEPLQRRAGRPPALTSVTSAGQHPLMASASRERGGRSGRSSSWASSRWLAANARPTGESAGSIDQRRGPTALEKPELWVVEFNSAIHALAKVVIGLRTSTDNRRQLLTRRFFLHEWFAVETISLWWLEIERRARHEAMAQSSGADEWPE</sequence>
<feature type="compositionally biased region" description="Polar residues" evidence="5">
    <location>
        <begin position="946"/>
        <end position="964"/>
    </location>
</feature>
<feature type="transmembrane region" description="Helical" evidence="6">
    <location>
        <begin position="1233"/>
        <end position="1259"/>
    </location>
</feature>
<feature type="transmembrane region" description="Helical" evidence="6">
    <location>
        <begin position="1587"/>
        <end position="1612"/>
    </location>
</feature>
<feature type="region of interest" description="Disordered" evidence="5">
    <location>
        <begin position="1802"/>
        <end position="1876"/>
    </location>
</feature>
<proteinExistence type="predicted"/>
<feature type="domain" description="Ion transport" evidence="7">
    <location>
        <begin position="1475"/>
        <end position="1710"/>
    </location>
</feature>
<feature type="transmembrane region" description="Helical" evidence="6">
    <location>
        <begin position="575"/>
        <end position="600"/>
    </location>
</feature>
<feature type="domain" description="Ion transport" evidence="7">
    <location>
        <begin position="1154"/>
        <end position="1428"/>
    </location>
</feature>
<feature type="transmembrane region" description="Helical" evidence="6">
    <location>
        <begin position="1680"/>
        <end position="1702"/>
    </location>
</feature>
<dbReference type="PANTHER" id="PTHR10037">
    <property type="entry name" value="VOLTAGE-GATED CATION CHANNEL CALCIUM AND SODIUM"/>
    <property type="match status" value="1"/>
</dbReference>
<feature type="transmembrane region" description="Helical" evidence="6">
    <location>
        <begin position="723"/>
        <end position="746"/>
    </location>
</feature>